<dbReference type="PANTHER" id="PTHR39601">
    <property type="entry name" value="CHORIOGENIN HMINOR"/>
    <property type="match status" value="1"/>
</dbReference>
<feature type="domain" description="DUF8004" evidence="2">
    <location>
        <begin position="373"/>
        <end position="465"/>
    </location>
</feature>
<dbReference type="EMBL" id="MU253769">
    <property type="protein sequence ID" value="KAG9247577.1"/>
    <property type="molecule type" value="Genomic_DNA"/>
</dbReference>
<protein>
    <recommendedName>
        <fullName evidence="2">DUF8004 domain-containing protein</fullName>
    </recommendedName>
</protein>
<feature type="region of interest" description="Disordered" evidence="1">
    <location>
        <begin position="1"/>
        <end position="25"/>
    </location>
</feature>
<proteinExistence type="predicted"/>
<feature type="compositionally biased region" description="Polar residues" evidence="1">
    <location>
        <begin position="797"/>
        <end position="809"/>
    </location>
</feature>
<feature type="compositionally biased region" description="Polar residues" evidence="1">
    <location>
        <begin position="777"/>
        <end position="789"/>
    </location>
</feature>
<feature type="region of interest" description="Disordered" evidence="1">
    <location>
        <begin position="257"/>
        <end position="295"/>
    </location>
</feature>
<feature type="region of interest" description="Disordered" evidence="1">
    <location>
        <begin position="776"/>
        <end position="832"/>
    </location>
</feature>
<dbReference type="PANTHER" id="PTHR39601:SF2">
    <property type="entry name" value="CHORIOGENIN HMINOR"/>
    <property type="match status" value="1"/>
</dbReference>
<accession>A0A9P7Z9F8</accession>
<gene>
    <name evidence="3" type="ORF">BJ878DRAFT_166691</name>
</gene>
<dbReference type="AlphaFoldDB" id="A0A9P7Z9F8"/>
<comment type="caution">
    <text evidence="3">The sequence shown here is derived from an EMBL/GenBank/DDBJ whole genome shotgun (WGS) entry which is preliminary data.</text>
</comment>
<feature type="compositionally biased region" description="Polar residues" evidence="1">
    <location>
        <begin position="896"/>
        <end position="907"/>
    </location>
</feature>
<reference evidence="3" key="1">
    <citation type="journal article" date="2021" name="IMA Fungus">
        <title>Genomic characterization of three marine fungi, including Emericellopsis atlantica sp. nov. with signatures of a generalist lifestyle and marine biomass degradation.</title>
        <authorList>
            <person name="Hagestad O.C."/>
            <person name="Hou L."/>
            <person name="Andersen J.H."/>
            <person name="Hansen E.H."/>
            <person name="Altermark B."/>
            <person name="Li C."/>
            <person name="Kuhnert E."/>
            <person name="Cox R.J."/>
            <person name="Crous P.W."/>
            <person name="Spatafora J.W."/>
            <person name="Lail K."/>
            <person name="Amirebrahimi M."/>
            <person name="Lipzen A."/>
            <person name="Pangilinan J."/>
            <person name="Andreopoulos W."/>
            <person name="Hayes R.D."/>
            <person name="Ng V."/>
            <person name="Grigoriev I.V."/>
            <person name="Jackson S.A."/>
            <person name="Sutton T.D.S."/>
            <person name="Dobson A.D.W."/>
            <person name="Rama T."/>
        </authorList>
    </citation>
    <scope>NUCLEOTIDE SEQUENCE</scope>
    <source>
        <strain evidence="3">TRa3180A</strain>
    </source>
</reference>
<evidence type="ECO:0000313" key="3">
    <source>
        <dbReference type="EMBL" id="KAG9247577.1"/>
    </source>
</evidence>
<sequence>MSGRSAVVRRKKEEEGKKQSIATGEEVEVPRNFPLLSDFPMPGASQSELFYPVESMSSGSDKHSYVDSMKHYGHGSYQQVSKPVVPVIINSQIEKSNLRVILDNKSTDVRKGLTNIFKSKKKKVQEARPGTSRTTRPDLSREISYELDGKIMPTPGYGNKSEDTRLGPPQTKLPPLPTQQHYREWLGKGLAAQAWNYKKLRQDPGLWDEFGDVLIYIQHNFSNGGPEDITAAFRVQSHVIQNSYMNYLRSAMTFSKNPRSVMPPSPIGSQPNRRQYPLRGGASSETYTPPASEYGGEQYDQVASYEIFIPLPSEYRNRSEAEIVHFNVTTRNALAVLFRASLVGKDLSKALIETQRRLEQWLGEEGVSAAELIAEYLHYRELDDMRNNPAIAIAMMAWSEASGVRWNDIYRESFVHLAGMYGRTQLFPEFKTLVSRTTRELLDNANYNMQLRVKKAEDRLKDLDFTDLWPVSSGSFASYGAFERLRSFFLSEFATVHGSWPPSIPVGEDYWLTREVAQTLRKDFGALYDYLVDREVEWDCVEEQPGPKWSLKRGDKTVDGNTQDCPMTTLFLNWDKKEGLEHIPAPYPLLPDSIPVKQSGRENLFKVNSSKKPAPPKDDRMAQRRFALAYTQSTNIFKLDPDAPPNAWIDAYLDYEKTDQATTIDPRDARRGRWVLIYGILQILSGISVDTPRMNYPQVGFCYHISPSLVGVPPWDRTKEPMYQATHLMSHCWEARQSWMLGEPVQDIPCPMRLPSGGVPSRKPSTSILEYDESAYGGQTSNTAPQLQPKSPRHTMRSQVSTRTSGRSNRLSDRDRDAHENQDYSPSMELVNEWPIAEETRLDMASRLENHQQYHRRDNPSSIKAHRQIQRNLSQLSDDSSVSTRHDGGTNRMQDRSPQPSELSMRSGSRYEHGGLSSRSGSRPDGAHTPVRGDAQTNAKAQKLEIKNPRHHGRRVPPYTPSGMSTSFSPLDPDAKSFWIDFDDVALHDGKLLYTHE</sequence>
<feature type="region of interest" description="Disordered" evidence="1">
    <location>
        <begin position="852"/>
        <end position="966"/>
    </location>
</feature>
<evidence type="ECO:0000256" key="1">
    <source>
        <dbReference type="SAM" id="MobiDB-lite"/>
    </source>
</evidence>
<keyword evidence="4" id="KW-1185">Reference proteome</keyword>
<feature type="compositionally biased region" description="Basic and acidic residues" evidence="1">
    <location>
        <begin position="810"/>
        <end position="822"/>
    </location>
</feature>
<dbReference type="Proteomes" id="UP000887226">
    <property type="component" value="Unassembled WGS sequence"/>
</dbReference>
<dbReference type="Pfam" id="PF26013">
    <property type="entry name" value="DUF8004"/>
    <property type="match status" value="1"/>
</dbReference>
<organism evidence="3 4">
    <name type="scientific">Calycina marina</name>
    <dbReference type="NCBI Taxonomy" id="1763456"/>
    <lineage>
        <taxon>Eukaryota</taxon>
        <taxon>Fungi</taxon>
        <taxon>Dikarya</taxon>
        <taxon>Ascomycota</taxon>
        <taxon>Pezizomycotina</taxon>
        <taxon>Leotiomycetes</taxon>
        <taxon>Helotiales</taxon>
        <taxon>Pezizellaceae</taxon>
        <taxon>Calycina</taxon>
    </lineage>
</organism>
<name>A0A9P7Z9F8_9HELO</name>
<dbReference type="InterPro" id="IPR058317">
    <property type="entry name" value="DUF8004"/>
</dbReference>
<evidence type="ECO:0000313" key="4">
    <source>
        <dbReference type="Proteomes" id="UP000887226"/>
    </source>
</evidence>
<feature type="compositionally biased region" description="Polar residues" evidence="1">
    <location>
        <begin position="870"/>
        <end position="883"/>
    </location>
</feature>
<feature type="compositionally biased region" description="Basic and acidic residues" evidence="1">
    <location>
        <begin position="884"/>
        <end position="895"/>
    </location>
</feature>
<dbReference type="OrthoDB" id="5302380at2759"/>
<evidence type="ECO:0000259" key="2">
    <source>
        <dbReference type="Pfam" id="PF26013"/>
    </source>
</evidence>